<organism evidence="2 3">
    <name type="scientific">Halopelagius inordinatus</name>
    <dbReference type="NCBI Taxonomy" id="553467"/>
    <lineage>
        <taxon>Archaea</taxon>
        <taxon>Methanobacteriati</taxon>
        <taxon>Methanobacteriota</taxon>
        <taxon>Stenosarchaea group</taxon>
        <taxon>Halobacteria</taxon>
        <taxon>Halobacteriales</taxon>
        <taxon>Haloferacaceae</taxon>
    </lineage>
</organism>
<dbReference type="InterPro" id="IPR040624">
    <property type="entry name" value="HalOD1"/>
</dbReference>
<gene>
    <name evidence="2" type="ORF">SAMN04488063_1431</name>
</gene>
<dbReference type="AlphaFoldDB" id="A0A1I2P8Z0"/>
<sequence length="85" mass="8776">MSTVDSSSTSAADGETSVSFAVVEAVSAAVETPPLELPPLARAIDPDALNALFTDSRPGSQVEFRYAGCVVTVRSDRTVTVSADD</sequence>
<evidence type="ECO:0000313" key="3">
    <source>
        <dbReference type="Proteomes" id="UP000198876"/>
    </source>
</evidence>
<keyword evidence="3" id="KW-1185">Reference proteome</keyword>
<evidence type="ECO:0000313" key="2">
    <source>
        <dbReference type="EMBL" id="SFG10417.1"/>
    </source>
</evidence>
<dbReference type="OrthoDB" id="221929at2157"/>
<evidence type="ECO:0000259" key="1">
    <source>
        <dbReference type="Pfam" id="PF18545"/>
    </source>
</evidence>
<feature type="domain" description="Halobacterial output" evidence="1">
    <location>
        <begin position="15"/>
        <end position="82"/>
    </location>
</feature>
<proteinExistence type="predicted"/>
<dbReference type="EMBL" id="FOOQ01000001">
    <property type="protein sequence ID" value="SFG10417.1"/>
    <property type="molecule type" value="Genomic_DNA"/>
</dbReference>
<reference evidence="3" key="1">
    <citation type="submission" date="2016-10" db="EMBL/GenBank/DDBJ databases">
        <authorList>
            <person name="Varghese N."/>
            <person name="Submissions S."/>
        </authorList>
    </citation>
    <scope>NUCLEOTIDE SEQUENCE [LARGE SCALE GENOMIC DNA]</scope>
    <source>
        <strain evidence="3">CGMCC 1.7739</strain>
    </source>
</reference>
<name>A0A1I2P8Z0_9EURY</name>
<dbReference type="Pfam" id="PF18545">
    <property type="entry name" value="HalOD1"/>
    <property type="match status" value="1"/>
</dbReference>
<dbReference type="RefSeq" id="WP_092890408.1">
    <property type="nucleotide sequence ID" value="NZ_FOOQ01000001.1"/>
</dbReference>
<dbReference type="Proteomes" id="UP000198876">
    <property type="component" value="Unassembled WGS sequence"/>
</dbReference>
<protein>
    <recommendedName>
        <fullName evidence="1">Halobacterial output domain-containing protein</fullName>
    </recommendedName>
</protein>
<accession>A0A1I2P8Z0</accession>